<comment type="caution">
    <text evidence="4">The sequence shown here is derived from an EMBL/GenBank/DDBJ whole genome shotgun (WGS) entry which is preliminary data.</text>
</comment>
<name>A0AA38VPZ9_9PEZI</name>
<dbReference type="PANTHER" id="PTHR12149:SF8">
    <property type="entry name" value="PROTEIN-RIBULOSAMINE 3-KINASE"/>
    <property type="match status" value="1"/>
</dbReference>
<feature type="compositionally biased region" description="Polar residues" evidence="3">
    <location>
        <begin position="412"/>
        <end position="422"/>
    </location>
</feature>
<evidence type="ECO:0000256" key="2">
    <source>
        <dbReference type="ARBA" id="ARBA00048655"/>
    </source>
</evidence>
<reference evidence="4" key="1">
    <citation type="submission" date="2022-07" db="EMBL/GenBank/DDBJ databases">
        <title>Fungi with potential for degradation of polypropylene.</title>
        <authorList>
            <person name="Gostincar C."/>
        </authorList>
    </citation>
    <scope>NUCLEOTIDE SEQUENCE</scope>
    <source>
        <strain evidence="4">EXF-13287</strain>
    </source>
</reference>
<dbReference type="Proteomes" id="UP001174691">
    <property type="component" value="Unassembled WGS sequence"/>
</dbReference>
<dbReference type="Pfam" id="PF03881">
    <property type="entry name" value="Fructosamin_kin"/>
    <property type="match status" value="1"/>
</dbReference>
<dbReference type="GO" id="GO:0102193">
    <property type="term" value="F:protein-ribulosamine 3-kinase activity"/>
    <property type="evidence" value="ECO:0007669"/>
    <property type="project" value="UniProtKB-EC"/>
</dbReference>
<dbReference type="Gene3D" id="3.90.1200.10">
    <property type="match status" value="1"/>
</dbReference>
<dbReference type="EMBL" id="JANBVN010000098">
    <property type="protein sequence ID" value="KAJ9144448.1"/>
    <property type="molecule type" value="Genomic_DNA"/>
</dbReference>
<keyword evidence="5" id="KW-1185">Reference proteome</keyword>
<dbReference type="EC" id="2.7.1.172" evidence="1"/>
<dbReference type="AlphaFoldDB" id="A0AA38VPZ9"/>
<accession>A0AA38VPZ9</accession>
<organism evidence="4 5">
    <name type="scientific">Coniochaeta hoffmannii</name>
    <dbReference type="NCBI Taxonomy" id="91930"/>
    <lineage>
        <taxon>Eukaryota</taxon>
        <taxon>Fungi</taxon>
        <taxon>Dikarya</taxon>
        <taxon>Ascomycota</taxon>
        <taxon>Pezizomycotina</taxon>
        <taxon>Sordariomycetes</taxon>
        <taxon>Sordariomycetidae</taxon>
        <taxon>Coniochaetales</taxon>
        <taxon>Coniochaetaceae</taxon>
        <taxon>Coniochaeta</taxon>
    </lineage>
</organism>
<evidence type="ECO:0000313" key="5">
    <source>
        <dbReference type="Proteomes" id="UP001174691"/>
    </source>
</evidence>
<evidence type="ECO:0000256" key="1">
    <source>
        <dbReference type="ARBA" id="ARBA00011961"/>
    </source>
</evidence>
<dbReference type="PANTHER" id="PTHR12149">
    <property type="entry name" value="FRUCTOSAMINE 3 KINASE-RELATED PROTEIN"/>
    <property type="match status" value="1"/>
</dbReference>
<protein>
    <recommendedName>
        <fullName evidence="1">protein-ribulosamine 3-kinase</fullName>
        <ecNumber evidence="1">2.7.1.172</ecNumber>
    </recommendedName>
</protein>
<proteinExistence type="predicted"/>
<evidence type="ECO:0000313" key="4">
    <source>
        <dbReference type="EMBL" id="KAJ9144448.1"/>
    </source>
</evidence>
<sequence>MAATVLRPPSVSSADSELSLVGTFAQPNVHEASVDLTRATQGSAHVHDDANPCTIIVPTELALQVNDVEWFELDENVVKALPVPESKVLSSTQYGQSFWGPTAKIVVSVPSGEKISYFLKVFVLEAFGNTMSTGEFESLRVIYDTSPEYCPKPFAHGRYAKPEPETYFLLMEFREFGEIPAEPKPLGRSLADMHKASQSPTGKFGFHVPTCYSRIVQDVDHWDESWCAVFKRHLARFIEHGKEVLKWPEWDVVAACTLERVIPRLLLPLQEEGRSIKPCLCHGDCWDGNTAMDMRTGKAMIFDVCTFYAHNEYDIGNWRAPRHRLSNKAYIKAYKQSYRMSEPVEDWDDRNRLYSLPYNIANACYVPGSDQRPVIYKDMDFLCKKFCPEHLDEKMQELRERQKAAGAVPSELEQTFRNNSIATDEDEDEEDEEERKSNNLTRVKLR</sequence>
<evidence type="ECO:0000256" key="3">
    <source>
        <dbReference type="SAM" id="MobiDB-lite"/>
    </source>
</evidence>
<dbReference type="InterPro" id="IPR011009">
    <property type="entry name" value="Kinase-like_dom_sf"/>
</dbReference>
<dbReference type="InterPro" id="IPR016477">
    <property type="entry name" value="Fructo-/Ketosamine-3-kinase"/>
</dbReference>
<dbReference type="SUPFAM" id="SSF56112">
    <property type="entry name" value="Protein kinase-like (PK-like)"/>
    <property type="match status" value="1"/>
</dbReference>
<feature type="compositionally biased region" description="Acidic residues" evidence="3">
    <location>
        <begin position="423"/>
        <end position="433"/>
    </location>
</feature>
<feature type="region of interest" description="Disordered" evidence="3">
    <location>
        <begin position="399"/>
        <end position="446"/>
    </location>
</feature>
<comment type="catalytic activity">
    <reaction evidence="2">
        <text>N(6)-D-ribulosyl-L-lysyl-[protein] + ATP = N(6)-(3-O-phospho-D-ribulosyl)-L-lysyl-[protein] + ADP + H(+)</text>
        <dbReference type="Rhea" id="RHEA:48432"/>
        <dbReference type="Rhea" id="RHEA-COMP:12103"/>
        <dbReference type="Rhea" id="RHEA-COMP:12104"/>
        <dbReference type="ChEBI" id="CHEBI:15378"/>
        <dbReference type="ChEBI" id="CHEBI:30616"/>
        <dbReference type="ChEBI" id="CHEBI:90418"/>
        <dbReference type="ChEBI" id="CHEBI:90420"/>
        <dbReference type="ChEBI" id="CHEBI:456216"/>
        <dbReference type="EC" id="2.7.1.172"/>
    </reaction>
    <physiologicalReaction direction="left-to-right" evidence="2">
        <dbReference type="Rhea" id="RHEA:48433"/>
    </physiologicalReaction>
</comment>
<gene>
    <name evidence="4" type="ORF">NKR19_g6414</name>
</gene>